<dbReference type="AlphaFoldDB" id="A1K6F8"/>
<dbReference type="GO" id="GO:0003844">
    <property type="term" value="F:1,4-alpha-glucan branching enzyme activity"/>
    <property type="evidence" value="ECO:0007669"/>
    <property type="project" value="UniProtKB-UniRule"/>
</dbReference>
<dbReference type="InterPro" id="IPR006048">
    <property type="entry name" value="A-amylase/branching_C"/>
</dbReference>
<dbReference type="Gene3D" id="2.60.40.10">
    <property type="entry name" value="Immunoglobulins"/>
    <property type="match status" value="1"/>
</dbReference>
<comment type="similarity">
    <text evidence="4">Belongs to the glycosyl hydrolase 13 family. GlgB subfamily.</text>
</comment>
<dbReference type="InterPro" id="IPR004193">
    <property type="entry name" value="Glyco_hydro_13_N"/>
</dbReference>
<dbReference type="Gene3D" id="3.20.20.80">
    <property type="entry name" value="Glycosidases"/>
    <property type="match status" value="1"/>
</dbReference>
<accession>A1K6F8</accession>
<feature type="domain" description="Glycosyl hydrolase family 13 catalytic" evidence="12">
    <location>
        <begin position="143"/>
        <end position="493"/>
    </location>
</feature>
<evidence type="ECO:0000256" key="2">
    <source>
        <dbReference type="ARBA" id="ARBA00002953"/>
    </source>
</evidence>
<dbReference type="Proteomes" id="UP000002588">
    <property type="component" value="Chromosome"/>
</dbReference>
<evidence type="ECO:0000256" key="6">
    <source>
        <dbReference type="ARBA" id="ARBA00022600"/>
    </source>
</evidence>
<evidence type="ECO:0000259" key="12">
    <source>
        <dbReference type="SMART" id="SM00642"/>
    </source>
</evidence>
<dbReference type="Pfam" id="PF02922">
    <property type="entry name" value="CBM_48"/>
    <property type="match status" value="1"/>
</dbReference>
<dbReference type="InterPro" id="IPR013783">
    <property type="entry name" value="Ig-like_fold"/>
</dbReference>
<gene>
    <name evidence="13" type="primary">glgB2</name>
    <name evidence="13" type="ordered locus">azo1796</name>
</gene>
<dbReference type="EC" id="2.4.1.18" evidence="5 11"/>
<keyword evidence="10" id="KW-0119">Carbohydrate metabolism</keyword>
<evidence type="ECO:0000256" key="8">
    <source>
        <dbReference type="ARBA" id="ARBA00022679"/>
    </source>
</evidence>
<keyword evidence="9" id="KW-0320">Glycogen biosynthesis</keyword>
<comment type="catalytic activity">
    <reaction evidence="1">
        <text>Transfers a segment of a (1-&gt;4)-alpha-D-glucan chain to a primary hydroxy group in a similar glucan chain.</text>
        <dbReference type="EC" id="2.4.1.18"/>
    </reaction>
</comment>
<dbReference type="CDD" id="cd02855">
    <property type="entry name" value="E_set_GBE_prok_N"/>
    <property type="match status" value="1"/>
</dbReference>
<dbReference type="STRING" id="62928.azo1796"/>
<dbReference type="GO" id="GO:0005978">
    <property type="term" value="P:glycogen biosynthetic process"/>
    <property type="evidence" value="ECO:0007669"/>
    <property type="project" value="UniProtKB-UniRule"/>
</dbReference>
<dbReference type="SUPFAM" id="SSF51445">
    <property type="entry name" value="(Trans)glycosidases"/>
    <property type="match status" value="1"/>
</dbReference>
<evidence type="ECO:0000256" key="9">
    <source>
        <dbReference type="ARBA" id="ARBA00023056"/>
    </source>
</evidence>
<dbReference type="GO" id="GO:0043169">
    <property type="term" value="F:cation binding"/>
    <property type="evidence" value="ECO:0007669"/>
    <property type="project" value="InterPro"/>
</dbReference>
<evidence type="ECO:0000256" key="5">
    <source>
        <dbReference type="ARBA" id="ARBA00012541"/>
    </source>
</evidence>
<dbReference type="UniPathway" id="UPA00164"/>
<protein>
    <recommendedName>
        <fullName evidence="5 11">1,4-alpha-glucan branching enzyme</fullName>
        <ecNumber evidence="5 11">2.4.1.18</ecNumber>
    </recommendedName>
</protein>
<evidence type="ECO:0000256" key="1">
    <source>
        <dbReference type="ARBA" id="ARBA00000826"/>
    </source>
</evidence>
<evidence type="ECO:0000256" key="3">
    <source>
        <dbReference type="ARBA" id="ARBA00004964"/>
    </source>
</evidence>
<sequence length="605" mass="65943">MNGPDFAPPGPAPTGCRHYAGMGARPVTVDGLAGTRFRVWAPHARAVAVALAPGNERAALYAGADGLWEGFVPGVGHGDSYAFRIESARGEVLAKADPYASACELPPGIGSRVWDLAYRWWDADWMRARAGRRAADAPLSIYEVHLGSWRAAEAGERFAGYRRSADELAPYLMRLGFTHVELMPLVEHGDYGDWGYRSGSRFAPSARYGTPQDLMYLVDRLHQAGLGVILDWVPASFPAESHGLVRFDGTPLYEGGRARAEGDEIAFDLTDDAVGAFLIDSALYWLDTYHIDGLRLSGVDRLLRGQPGADDFLRRLTRCIHAEHPGVMVIAEADEADEALRTALTRPEAVGGYGCDLAWNLAWVHDALDYFVRDPGQRHYHQGKLMDAAAGAAAARSVLPLAHAEVVYGRRALLEKQRGDSWQKRASLRALFGLMWAFPGRKLLFMGGELGVACEWDPRGCLDWSLENTPANAAIQRWVADLNHHYRAHPALHAGDAAPGGLEWVAANDASDSVLAFLRRPAREEEPTLLVACNLTLLPRFDHALGVSRGGWWTELLNSDAEAYGGSGLGNQGGLAAQEVDWHGQRHALALTLPPLSVVFLESPR</sequence>
<comment type="pathway">
    <text evidence="3">Glycan biosynthesis; glycogen biosynthesis.</text>
</comment>
<keyword evidence="7 13" id="KW-0328">Glycosyltransferase</keyword>
<evidence type="ECO:0000256" key="10">
    <source>
        <dbReference type="ARBA" id="ARBA00023277"/>
    </source>
</evidence>
<dbReference type="eggNOG" id="COG0296">
    <property type="taxonomic scope" value="Bacteria"/>
</dbReference>
<dbReference type="CDD" id="cd11322">
    <property type="entry name" value="AmyAc_Glg_BE"/>
    <property type="match status" value="1"/>
</dbReference>
<dbReference type="SMART" id="SM00642">
    <property type="entry name" value="Aamy"/>
    <property type="match status" value="1"/>
</dbReference>
<dbReference type="SUPFAM" id="SSF51011">
    <property type="entry name" value="Glycosyl hydrolase domain"/>
    <property type="match status" value="1"/>
</dbReference>
<dbReference type="CAZy" id="CBM48">
    <property type="family name" value="Carbohydrate-Binding Module Family 48"/>
</dbReference>
<dbReference type="Gene3D" id="2.60.40.1180">
    <property type="entry name" value="Golgi alpha-mannosidase II"/>
    <property type="match status" value="1"/>
</dbReference>
<dbReference type="KEGG" id="azo:azo1796"/>
<proteinExistence type="inferred from homology"/>
<reference evidence="13 14" key="1">
    <citation type="journal article" date="2006" name="Nat. Biotechnol.">
        <title>Complete genome of the mutualistic, N2-fixing grass endophyte Azoarcus sp. strain BH72.</title>
        <authorList>
            <person name="Krause A."/>
            <person name="Ramakumar A."/>
            <person name="Bartels D."/>
            <person name="Battistoni F."/>
            <person name="Bekel T."/>
            <person name="Boch J."/>
            <person name="Boehm M."/>
            <person name="Friedrich F."/>
            <person name="Hurek T."/>
            <person name="Krause L."/>
            <person name="Linke B."/>
            <person name="McHardy A.C."/>
            <person name="Sarkar A."/>
            <person name="Schneiker S."/>
            <person name="Syed A.A."/>
            <person name="Thauer R."/>
            <person name="Vorhoelter F.-J."/>
            <person name="Weidner S."/>
            <person name="Puehler A."/>
            <person name="Reinhold-Hurek B."/>
            <person name="Kaiser O."/>
            <person name="Goesmann A."/>
        </authorList>
    </citation>
    <scope>NUCLEOTIDE SEQUENCE [LARGE SCALE GENOMIC DNA]</scope>
    <source>
        <strain evidence="13 14">BH72</strain>
    </source>
</reference>
<dbReference type="NCBIfam" id="NF008967">
    <property type="entry name" value="PRK12313.1"/>
    <property type="match status" value="1"/>
</dbReference>
<dbReference type="PANTHER" id="PTHR43651:SF3">
    <property type="entry name" value="1,4-ALPHA-GLUCAN-BRANCHING ENZYME"/>
    <property type="match status" value="1"/>
</dbReference>
<dbReference type="GO" id="GO:0004553">
    <property type="term" value="F:hydrolase activity, hydrolyzing O-glycosyl compounds"/>
    <property type="evidence" value="ECO:0007669"/>
    <property type="project" value="InterPro"/>
</dbReference>
<organism evidence="13 14">
    <name type="scientific">Azoarcus sp. (strain BH72)</name>
    <dbReference type="NCBI Taxonomy" id="418699"/>
    <lineage>
        <taxon>Bacteria</taxon>
        <taxon>Pseudomonadati</taxon>
        <taxon>Pseudomonadota</taxon>
        <taxon>Betaproteobacteria</taxon>
        <taxon>Rhodocyclales</taxon>
        <taxon>Zoogloeaceae</taxon>
        <taxon>Azoarcus</taxon>
    </lineage>
</organism>
<dbReference type="HOGENOM" id="CLU_004245_3_2_4"/>
<dbReference type="PANTHER" id="PTHR43651">
    <property type="entry name" value="1,4-ALPHA-GLUCAN-BRANCHING ENZYME"/>
    <property type="match status" value="1"/>
</dbReference>
<dbReference type="PIRSF" id="PIRSF000463">
    <property type="entry name" value="GlgB"/>
    <property type="match status" value="1"/>
</dbReference>
<comment type="function">
    <text evidence="2">Catalyzes the formation of the alpha-1,6-glucosidic linkages in glycogen by scission of a 1,4-alpha-linked oligosaccharide from growing alpha-1,4-glucan chains and the subsequent attachment of the oligosaccharide to the alpha-1,6 position.</text>
</comment>
<dbReference type="FunFam" id="2.60.40.1180:FF:000002">
    <property type="entry name" value="1,4-alpha-glucan branching enzyme GlgB"/>
    <property type="match status" value="1"/>
</dbReference>
<dbReference type="InterPro" id="IPR006407">
    <property type="entry name" value="GlgB"/>
</dbReference>
<evidence type="ECO:0000256" key="7">
    <source>
        <dbReference type="ARBA" id="ARBA00022676"/>
    </source>
</evidence>
<dbReference type="CAZy" id="GH13">
    <property type="family name" value="Glycoside Hydrolase Family 13"/>
</dbReference>
<keyword evidence="8 13" id="KW-0808">Transferase</keyword>
<evidence type="ECO:0000313" key="14">
    <source>
        <dbReference type="Proteomes" id="UP000002588"/>
    </source>
</evidence>
<dbReference type="InterPro" id="IPR013780">
    <property type="entry name" value="Glyco_hydro_b"/>
</dbReference>
<dbReference type="RefSeq" id="WP_011765529.1">
    <property type="nucleotide sequence ID" value="NC_008702.1"/>
</dbReference>
<dbReference type="InterPro" id="IPR006047">
    <property type="entry name" value="GH13_cat_dom"/>
</dbReference>
<keyword evidence="14" id="KW-1185">Reference proteome</keyword>
<name>A1K6F8_AZOSB</name>
<keyword evidence="6" id="KW-0321">Glycogen metabolism</keyword>
<evidence type="ECO:0000256" key="4">
    <source>
        <dbReference type="ARBA" id="ARBA00009000"/>
    </source>
</evidence>
<evidence type="ECO:0000256" key="11">
    <source>
        <dbReference type="NCBIfam" id="TIGR01515"/>
    </source>
</evidence>
<dbReference type="NCBIfam" id="TIGR01515">
    <property type="entry name" value="branching_enzym"/>
    <property type="match status" value="1"/>
</dbReference>
<dbReference type="InterPro" id="IPR044143">
    <property type="entry name" value="GlgB_N_E_set_prok"/>
</dbReference>
<dbReference type="EMBL" id="AM406670">
    <property type="protein sequence ID" value="CAL94413.1"/>
    <property type="molecule type" value="Genomic_DNA"/>
</dbReference>
<evidence type="ECO:0000313" key="13">
    <source>
        <dbReference type="EMBL" id="CAL94413.1"/>
    </source>
</evidence>
<dbReference type="InterPro" id="IPR037439">
    <property type="entry name" value="Branching_enzy"/>
</dbReference>
<dbReference type="Pfam" id="PF02806">
    <property type="entry name" value="Alpha-amylase_C"/>
    <property type="match status" value="1"/>
</dbReference>
<dbReference type="InterPro" id="IPR017853">
    <property type="entry name" value="GH"/>
</dbReference>
<dbReference type="GO" id="GO:0005829">
    <property type="term" value="C:cytosol"/>
    <property type="evidence" value="ECO:0007669"/>
    <property type="project" value="TreeGrafter"/>
</dbReference>